<dbReference type="KEGG" id="sphu:SPPYR_0339"/>
<sequence length="174" mass="18555">MSALSTRHEPDPVRHGGPPTAEDYALGLQFCRVGLLSLTRLQLALERGDRSRAMEAIDDLHALDTEVERLVGALPVSSHDSRQARVAGILKQEKMAVAFEKLALASGISGPDLSSRPGVPERLANVREEAGPAVIADWPPAEPRTARLLRVYGPRVAVLFAITAATLAALLAAL</sequence>
<protein>
    <submittedName>
        <fullName evidence="3">Uncharacterized protein</fullName>
    </submittedName>
</protein>
<evidence type="ECO:0000256" key="1">
    <source>
        <dbReference type="SAM" id="MobiDB-lite"/>
    </source>
</evidence>
<keyword evidence="2" id="KW-1133">Transmembrane helix</keyword>
<keyword evidence="2" id="KW-0812">Transmembrane</keyword>
<evidence type="ECO:0000256" key="2">
    <source>
        <dbReference type="SAM" id="Phobius"/>
    </source>
</evidence>
<feature type="region of interest" description="Disordered" evidence="1">
    <location>
        <begin position="1"/>
        <end position="20"/>
    </location>
</feature>
<dbReference type="AlphaFoldDB" id="A0A1Y5PN64"/>
<dbReference type="EMBL" id="LT598653">
    <property type="protein sequence ID" value="SBV31459.1"/>
    <property type="molecule type" value="Genomic_DNA"/>
</dbReference>
<gene>
    <name evidence="3" type="ORF">SPPYR_0339</name>
</gene>
<dbReference type="RefSeq" id="WP_295322982.1">
    <property type="nucleotide sequence ID" value="NZ_LT598653.1"/>
</dbReference>
<evidence type="ECO:0000313" key="3">
    <source>
        <dbReference type="EMBL" id="SBV31459.1"/>
    </source>
</evidence>
<proteinExistence type="predicted"/>
<reference evidence="3" key="1">
    <citation type="submission" date="2016-03" db="EMBL/GenBank/DDBJ databases">
        <authorList>
            <person name="Ploux O."/>
        </authorList>
    </citation>
    <scope>NUCLEOTIDE SEQUENCE</scope>
    <source>
        <strain evidence="3">UC10</strain>
    </source>
</reference>
<keyword evidence="2" id="KW-0472">Membrane</keyword>
<organism evidence="3">
    <name type="scientific">uncultured Sphingopyxis sp</name>
    <dbReference type="NCBI Taxonomy" id="310581"/>
    <lineage>
        <taxon>Bacteria</taxon>
        <taxon>Pseudomonadati</taxon>
        <taxon>Pseudomonadota</taxon>
        <taxon>Alphaproteobacteria</taxon>
        <taxon>Sphingomonadales</taxon>
        <taxon>Sphingomonadaceae</taxon>
        <taxon>Sphingopyxis</taxon>
        <taxon>environmental samples</taxon>
    </lineage>
</organism>
<feature type="transmembrane region" description="Helical" evidence="2">
    <location>
        <begin position="156"/>
        <end position="173"/>
    </location>
</feature>
<name>A0A1Y5PN64_9SPHN</name>
<accession>A0A1Y5PN64</accession>
<feature type="compositionally biased region" description="Basic and acidic residues" evidence="1">
    <location>
        <begin position="1"/>
        <end position="14"/>
    </location>
</feature>